<dbReference type="Gene3D" id="3.30.1370.60">
    <property type="entry name" value="Hypothetical oxidoreductase yiak, domain 2"/>
    <property type="match status" value="1"/>
</dbReference>
<dbReference type="InterPro" id="IPR043143">
    <property type="entry name" value="Mal/L-sulf/L-lact_DH-like_NADP"/>
</dbReference>
<keyword evidence="4" id="KW-1185">Reference proteome</keyword>
<dbReference type="Pfam" id="PF02615">
    <property type="entry name" value="Ldh_2"/>
    <property type="match status" value="1"/>
</dbReference>
<evidence type="ECO:0000256" key="2">
    <source>
        <dbReference type="ARBA" id="ARBA00023002"/>
    </source>
</evidence>
<comment type="caution">
    <text evidence="3">The sequence shown here is derived from an EMBL/GenBank/DDBJ whole genome shotgun (WGS) entry which is preliminary data.</text>
</comment>
<evidence type="ECO:0000313" key="4">
    <source>
        <dbReference type="Proteomes" id="UP000633136"/>
    </source>
</evidence>
<gene>
    <name evidence="3" type="ORF">GCM10011401_28020</name>
</gene>
<dbReference type="PANTHER" id="PTHR11091:SF0">
    <property type="entry name" value="MALATE DEHYDROGENASE"/>
    <property type="match status" value="1"/>
</dbReference>
<dbReference type="InterPro" id="IPR036111">
    <property type="entry name" value="Mal/L-sulfo/L-lacto_DH-like_sf"/>
</dbReference>
<comment type="similarity">
    <text evidence="1">Belongs to the LDH2/MDH2 oxidoreductase family.</text>
</comment>
<accession>A0A917AXX2</accession>
<dbReference type="InterPro" id="IPR043144">
    <property type="entry name" value="Mal/L-sulf/L-lact_DH-like_ah"/>
</dbReference>
<keyword evidence="2" id="KW-0560">Oxidoreductase</keyword>
<dbReference type="Proteomes" id="UP000633136">
    <property type="component" value="Unassembled WGS sequence"/>
</dbReference>
<evidence type="ECO:0000313" key="3">
    <source>
        <dbReference type="EMBL" id="GGE79113.1"/>
    </source>
</evidence>
<organism evidence="3 4">
    <name type="scientific">Nesterenkonia cremea</name>
    <dbReference type="NCBI Taxonomy" id="1882340"/>
    <lineage>
        <taxon>Bacteria</taxon>
        <taxon>Bacillati</taxon>
        <taxon>Actinomycetota</taxon>
        <taxon>Actinomycetes</taxon>
        <taxon>Micrococcales</taxon>
        <taxon>Micrococcaceae</taxon>
        <taxon>Nesterenkonia</taxon>
    </lineage>
</organism>
<dbReference type="AlphaFoldDB" id="A0A917AXX2"/>
<dbReference type="Gene3D" id="1.10.1530.10">
    <property type="match status" value="1"/>
</dbReference>
<evidence type="ECO:0000256" key="1">
    <source>
        <dbReference type="ARBA" id="ARBA00006056"/>
    </source>
</evidence>
<protein>
    <submittedName>
        <fullName evidence="3">Dehydrogenase</fullName>
    </submittedName>
</protein>
<proteinExistence type="inferred from homology"/>
<sequence length="353" mass="36888">MSTRHESPEMLTNFARDILRAAGLPERAAGVTAESLVDADRHGVASHGLIRLPIYVERLQRGMVDPNAVPTVLTDGARAQVDGHNAMGAFVASTAVDAACSLAEDYGIGSSTARHSNHCGTMGYYARRAAQRGNFVIAVSNAPVTMAYYGGRTPAVGTNPLAIAVPRPEGPPVVLDIASSAVARGKIIVAHSQGEAIPLGWALDSRGHPTTVAAEALKGTMLPFGGPKGSGVALMIDLLCGVLSGGPSGPGIGNMYEDWDRPQDLGHTFLVSRVDEALTRYGDELEEFLTWVRSLPPAEGCDAVLLPGDIEQAAAETSDRQGVPLAETTWTALNTLAESLDAEAIPNSPPPIQ</sequence>
<dbReference type="GO" id="GO:0016491">
    <property type="term" value="F:oxidoreductase activity"/>
    <property type="evidence" value="ECO:0007669"/>
    <property type="project" value="UniProtKB-KW"/>
</dbReference>
<dbReference type="SUPFAM" id="SSF89733">
    <property type="entry name" value="L-sulfolactate dehydrogenase-like"/>
    <property type="match status" value="1"/>
</dbReference>
<dbReference type="InterPro" id="IPR003767">
    <property type="entry name" value="Malate/L-lactate_DH-like"/>
</dbReference>
<reference evidence="3" key="1">
    <citation type="journal article" date="2014" name="Int. J. Syst. Evol. Microbiol.">
        <title>Complete genome sequence of Corynebacterium casei LMG S-19264T (=DSM 44701T), isolated from a smear-ripened cheese.</title>
        <authorList>
            <consortium name="US DOE Joint Genome Institute (JGI-PGF)"/>
            <person name="Walter F."/>
            <person name="Albersmeier A."/>
            <person name="Kalinowski J."/>
            <person name="Ruckert C."/>
        </authorList>
    </citation>
    <scope>NUCLEOTIDE SEQUENCE</scope>
    <source>
        <strain evidence="3">CGMCC 1.15388</strain>
    </source>
</reference>
<dbReference type="EMBL" id="BMIS01000024">
    <property type="protein sequence ID" value="GGE79113.1"/>
    <property type="molecule type" value="Genomic_DNA"/>
</dbReference>
<dbReference type="PANTHER" id="PTHR11091">
    <property type="entry name" value="OXIDOREDUCTASE-RELATED"/>
    <property type="match status" value="1"/>
</dbReference>
<reference evidence="3" key="2">
    <citation type="submission" date="2020-09" db="EMBL/GenBank/DDBJ databases">
        <authorList>
            <person name="Sun Q."/>
            <person name="Zhou Y."/>
        </authorList>
    </citation>
    <scope>NUCLEOTIDE SEQUENCE</scope>
    <source>
        <strain evidence="3">CGMCC 1.15388</strain>
    </source>
</reference>
<name>A0A917AXX2_9MICC</name>